<evidence type="ECO:0000256" key="3">
    <source>
        <dbReference type="ARBA" id="ARBA00022692"/>
    </source>
</evidence>
<feature type="transmembrane region" description="Helical" evidence="6">
    <location>
        <begin position="51"/>
        <end position="74"/>
    </location>
</feature>
<comment type="caution">
    <text evidence="8">The sequence shown here is derived from an EMBL/GenBank/DDBJ whole genome shotgun (WGS) entry which is preliminary data.</text>
</comment>
<gene>
    <name evidence="8" type="ORF">TM35_000031280</name>
</gene>
<keyword evidence="9" id="KW-1185">Reference proteome</keyword>
<feature type="transmembrane region" description="Helical" evidence="6">
    <location>
        <begin position="226"/>
        <end position="245"/>
    </location>
</feature>
<dbReference type="STRING" id="67003.A0A1X0P677"/>
<dbReference type="GO" id="GO:0008195">
    <property type="term" value="F:phosphatidate phosphatase activity"/>
    <property type="evidence" value="ECO:0007669"/>
    <property type="project" value="TreeGrafter"/>
</dbReference>
<accession>A0A1X0P677</accession>
<dbReference type="InterPro" id="IPR036938">
    <property type="entry name" value="PAP2/HPO_sf"/>
</dbReference>
<evidence type="ECO:0000313" key="8">
    <source>
        <dbReference type="EMBL" id="ORC92375.1"/>
    </source>
</evidence>
<dbReference type="PANTHER" id="PTHR10165">
    <property type="entry name" value="LIPID PHOSPHATE PHOSPHATASE"/>
    <property type="match status" value="1"/>
</dbReference>
<dbReference type="EMBL" id="NBCO01000003">
    <property type="protein sequence ID" value="ORC92375.1"/>
    <property type="molecule type" value="Genomic_DNA"/>
</dbReference>
<sequence>MNVEALRYFWNHYQLLDCVVALLFLVISTIVTATCSPYCRPFSWKDPSIDYPYVVSVTFPIWTLFLFLAMALVFYGLVVTSLGGPLWLWVKAQLLAAVSQQVIVNLLKIYAGRIRPDYLNRLRYLGFNEDSYAESGVKGITASEYYCRLGDKYAELREGRLSFPSGHSSTSFAVFTFMSLFLFAYIRPSSHGGSFVRLLLSLCPMIIAFLCAVSRTRDYWHHFDDVVAGALIGTVCSLLCFYNAFRITGGGLCVSRRSEAGENMVDVSGGESTQNTQVVTIQAN</sequence>
<dbReference type="SUPFAM" id="SSF48317">
    <property type="entry name" value="Acid phosphatase/Vanadium-dependent haloperoxidase"/>
    <property type="match status" value="1"/>
</dbReference>
<dbReference type="AlphaFoldDB" id="A0A1X0P677"/>
<dbReference type="OrthoDB" id="10030083at2759"/>
<dbReference type="Pfam" id="PF01569">
    <property type="entry name" value="PAP2"/>
    <property type="match status" value="1"/>
</dbReference>
<dbReference type="GO" id="GO:0046839">
    <property type="term" value="P:phospholipid dephosphorylation"/>
    <property type="evidence" value="ECO:0007669"/>
    <property type="project" value="TreeGrafter"/>
</dbReference>
<dbReference type="VEuPathDB" id="TriTrypDB:TM35_000031280"/>
<dbReference type="GO" id="GO:0006644">
    <property type="term" value="P:phospholipid metabolic process"/>
    <property type="evidence" value="ECO:0007669"/>
    <property type="project" value="InterPro"/>
</dbReference>
<organism evidence="8 9">
    <name type="scientific">Trypanosoma theileri</name>
    <dbReference type="NCBI Taxonomy" id="67003"/>
    <lineage>
        <taxon>Eukaryota</taxon>
        <taxon>Discoba</taxon>
        <taxon>Euglenozoa</taxon>
        <taxon>Kinetoplastea</taxon>
        <taxon>Metakinetoplastina</taxon>
        <taxon>Trypanosomatida</taxon>
        <taxon>Trypanosomatidae</taxon>
        <taxon>Trypanosoma</taxon>
    </lineage>
</organism>
<name>A0A1X0P677_9TRYP</name>
<dbReference type="GO" id="GO:0016020">
    <property type="term" value="C:membrane"/>
    <property type="evidence" value="ECO:0007669"/>
    <property type="project" value="UniProtKB-SubCell"/>
</dbReference>
<evidence type="ECO:0000256" key="2">
    <source>
        <dbReference type="ARBA" id="ARBA00008816"/>
    </source>
</evidence>
<feature type="domain" description="Phosphatidic acid phosphatase type 2/haloperoxidase" evidence="7">
    <location>
        <begin position="89"/>
        <end position="241"/>
    </location>
</feature>
<dbReference type="CDD" id="cd03390">
    <property type="entry name" value="PAP2_containing_1_like"/>
    <property type="match status" value="1"/>
</dbReference>
<dbReference type="Proteomes" id="UP000192257">
    <property type="component" value="Unassembled WGS sequence"/>
</dbReference>
<dbReference type="SMART" id="SM00014">
    <property type="entry name" value="acidPPc"/>
    <property type="match status" value="1"/>
</dbReference>
<protein>
    <submittedName>
        <fullName evidence="8">Phosphatidic acid phosphatase protein</fullName>
    </submittedName>
</protein>
<comment type="similarity">
    <text evidence="2">Belongs to the PA-phosphatase related phosphoesterase family.</text>
</comment>
<proteinExistence type="inferred from homology"/>
<evidence type="ECO:0000259" key="7">
    <source>
        <dbReference type="SMART" id="SM00014"/>
    </source>
</evidence>
<evidence type="ECO:0000256" key="5">
    <source>
        <dbReference type="ARBA" id="ARBA00023136"/>
    </source>
</evidence>
<feature type="transmembrane region" description="Helical" evidence="6">
    <location>
        <begin position="194"/>
        <end position="214"/>
    </location>
</feature>
<reference evidence="8 9" key="1">
    <citation type="submission" date="2017-03" db="EMBL/GenBank/DDBJ databases">
        <title>An alternative strategy for trypanosome survival in the mammalian bloodstream revealed through genome and transcriptome analysis of the ubiquitous bovine parasite Trypanosoma (Megatrypanum) theileri.</title>
        <authorList>
            <person name="Kelly S."/>
            <person name="Ivens A."/>
            <person name="Mott A."/>
            <person name="O'Neill E."/>
            <person name="Emms D."/>
            <person name="Macleod O."/>
            <person name="Voorheis P."/>
            <person name="Matthews J."/>
            <person name="Matthews K."/>
            <person name="Carrington M."/>
        </authorList>
    </citation>
    <scope>NUCLEOTIDE SEQUENCE [LARGE SCALE GENOMIC DNA]</scope>
    <source>
        <strain evidence="8">Edinburgh</strain>
    </source>
</reference>
<feature type="transmembrane region" description="Helical" evidence="6">
    <location>
        <begin position="170"/>
        <end position="188"/>
    </location>
</feature>
<dbReference type="InterPro" id="IPR043216">
    <property type="entry name" value="PAP-like"/>
</dbReference>
<keyword evidence="5 6" id="KW-0472">Membrane</keyword>
<evidence type="ECO:0000313" key="9">
    <source>
        <dbReference type="Proteomes" id="UP000192257"/>
    </source>
</evidence>
<dbReference type="GeneID" id="39981675"/>
<evidence type="ECO:0000256" key="6">
    <source>
        <dbReference type="SAM" id="Phobius"/>
    </source>
</evidence>
<evidence type="ECO:0000256" key="1">
    <source>
        <dbReference type="ARBA" id="ARBA00004141"/>
    </source>
</evidence>
<dbReference type="InterPro" id="IPR000326">
    <property type="entry name" value="PAP2/HPO"/>
</dbReference>
<dbReference type="RefSeq" id="XP_028886441.1">
    <property type="nucleotide sequence ID" value="XM_029021895.1"/>
</dbReference>
<comment type="subcellular location">
    <subcellularLocation>
        <location evidence="1">Membrane</location>
        <topology evidence="1">Multi-pass membrane protein</topology>
    </subcellularLocation>
</comment>
<keyword evidence="4 6" id="KW-1133">Transmembrane helix</keyword>
<dbReference type="PANTHER" id="PTHR10165:SF35">
    <property type="entry name" value="RE23632P"/>
    <property type="match status" value="1"/>
</dbReference>
<keyword evidence="3 6" id="KW-0812">Transmembrane</keyword>
<dbReference type="Gene3D" id="1.20.144.10">
    <property type="entry name" value="Phosphatidic acid phosphatase type 2/haloperoxidase"/>
    <property type="match status" value="1"/>
</dbReference>
<feature type="transmembrane region" description="Helical" evidence="6">
    <location>
        <begin position="20"/>
        <end position="39"/>
    </location>
</feature>
<evidence type="ECO:0000256" key="4">
    <source>
        <dbReference type="ARBA" id="ARBA00022989"/>
    </source>
</evidence>